<keyword evidence="2" id="KW-1185">Reference proteome</keyword>
<accession>A0A6P2CZE4</accession>
<gene>
    <name evidence="1" type="ORF">SOIL9_51820</name>
</gene>
<reference evidence="1 2" key="1">
    <citation type="submission" date="2019-05" db="EMBL/GenBank/DDBJ databases">
        <authorList>
            <consortium name="Science for Life Laboratories"/>
        </authorList>
    </citation>
    <scope>NUCLEOTIDE SEQUENCE [LARGE SCALE GENOMIC DNA]</scope>
    <source>
        <strain evidence="1">Soil9</strain>
    </source>
</reference>
<organism evidence="1 2">
    <name type="scientific">Gemmata massiliana</name>
    <dbReference type="NCBI Taxonomy" id="1210884"/>
    <lineage>
        <taxon>Bacteria</taxon>
        <taxon>Pseudomonadati</taxon>
        <taxon>Planctomycetota</taxon>
        <taxon>Planctomycetia</taxon>
        <taxon>Gemmatales</taxon>
        <taxon>Gemmataceae</taxon>
        <taxon>Gemmata</taxon>
    </lineage>
</organism>
<dbReference type="Proteomes" id="UP000464178">
    <property type="component" value="Chromosome"/>
</dbReference>
<evidence type="ECO:0000313" key="2">
    <source>
        <dbReference type="Proteomes" id="UP000464178"/>
    </source>
</evidence>
<evidence type="ECO:0000313" key="1">
    <source>
        <dbReference type="EMBL" id="VTR92532.1"/>
    </source>
</evidence>
<dbReference type="EMBL" id="LR593886">
    <property type="protein sequence ID" value="VTR92532.1"/>
    <property type="molecule type" value="Genomic_DNA"/>
</dbReference>
<dbReference type="AlphaFoldDB" id="A0A6P2CZE4"/>
<name>A0A6P2CZE4_9BACT</name>
<sequence length="148" mass="16291">MFREDGLAPGAFAIVMSMANAPGFYCTEAAPRTHAAGERPFRLTYNRACAENQAPQKRRTSLIRSDNSGKPILGCFGPSMWAKRWDFKHFTVRQVCCLALGRSDSNGSLQLPVFLAANNLKRFIPKGFTVRYISYVPVNGGGVRSEVG</sequence>
<proteinExistence type="predicted"/>
<dbReference type="KEGG" id="gms:SOIL9_51820"/>
<protein>
    <submittedName>
        <fullName evidence="1">Uncharacterized protein</fullName>
    </submittedName>
</protein>